<gene>
    <name evidence="2" type="ORF">SMALB_8562</name>
</gene>
<feature type="region of interest" description="Disordered" evidence="1">
    <location>
        <begin position="124"/>
        <end position="157"/>
    </location>
</feature>
<feature type="compositionally biased region" description="Low complexity" evidence="1">
    <location>
        <begin position="145"/>
        <end position="157"/>
    </location>
</feature>
<accession>A0A7X6B282</accession>
<evidence type="ECO:0000313" key="3">
    <source>
        <dbReference type="Proteomes" id="UP000536624"/>
    </source>
</evidence>
<sequence length="157" mass="15957">MEISSADGRRSLTVTVPTFNTMGHATKETLDTVGHATKETLDTVGHATKETLGTVGQATGRATGGAAKVAMKPIEMARRVLPAKGGLPLYVGLGALGAVEVIEWPVALGIGVGYAVLRKGGMMAQPEKGTEGRTAGRAKSGRSGGRSQTRGSAKAAT</sequence>
<organism evidence="2 3">
    <name type="scientific">Streptomyces malaysiensis</name>
    <dbReference type="NCBI Taxonomy" id="92644"/>
    <lineage>
        <taxon>Bacteria</taxon>
        <taxon>Bacillati</taxon>
        <taxon>Actinomycetota</taxon>
        <taxon>Actinomycetes</taxon>
        <taxon>Kitasatosporales</taxon>
        <taxon>Streptomycetaceae</taxon>
        <taxon>Streptomyces</taxon>
        <taxon>Streptomyces violaceusniger group</taxon>
    </lineage>
</organism>
<evidence type="ECO:0000256" key="1">
    <source>
        <dbReference type="SAM" id="MobiDB-lite"/>
    </source>
</evidence>
<dbReference type="AlphaFoldDB" id="A0A7X6B282"/>
<dbReference type="EMBL" id="JAALLH010000002">
    <property type="protein sequence ID" value="NIY70431.1"/>
    <property type="molecule type" value="Genomic_DNA"/>
</dbReference>
<comment type="caution">
    <text evidence="2">The sequence shown here is derived from an EMBL/GenBank/DDBJ whole genome shotgun (WGS) entry which is preliminary data.</text>
</comment>
<evidence type="ECO:0000313" key="2">
    <source>
        <dbReference type="EMBL" id="NIY70431.1"/>
    </source>
</evidence>
<name>A0A7X6B282_STRMQ</name>
<protein>
    <submittedName>
        <fullName evidence="2">Uncharacterized protein</fullName>
    </submittedName>
</protein>
<dbReference type="Proteomes" id="UP000536624">
    <property type="component" value="Unassembled WGS sequence"/>
</dbReference>
<proteinExistence type="predicted"/>
<dbReference type="RefSeq" id="WP_208974152.1">
    <property type="nucleotide sequence ID" value="NZ_CP137895.1"/>
</dbReference>
<reference evidence="2 3" key="1">
    <citation type="submission" date="2020-02" db="EMBL/GenBank/DDBJ databases">
        <title>Streptomyces malaysiensis DSM14702 (JHCC583434, PFL_A843) Genome sequencing and assembly.</title>
        <authorList>
            <person name="Samborskyy M."/>
        </authorList>
    </citation>
    <scope>NUCLEOTIDE SEQUENCE [LARGE SCALE GENOMIC DNA]</scope>
    <source>
        <strain evidence="2 3">DSM 14702</strain>
    </source>
</reference>